<dbReference type="PANTHER" id="PTHR38839">
    <property type="entry name" value="TRANSCRIPTIONAL REGULATOR WHID-RELATED"/>
    <property type="match status" value="1"/>
</dbReference>
<feature type="region of interest" description="Disordered" evidence="13">
    <location>
        <begin position="70"/>
        <end position="103"/>
    </location>
</feature>
<dbReference type="Pfam" id="PF02467">
    <property type="entry name" value="Whib"/>
    <property type="match status" value="1"/>
</dbReference>
<sequence length="103" mass="11870">MNTPEHLRPHPHTQSDWQHHGACRGTETTVFYSPEGERTGARARRERAAKQICQQCPVLTACRDHALTTGESHGIWGGLTERDRTRHHRRTRTPHRRPGPEPR</sequence>
<evidence type="ECO:0000256" key="4">
    <source>
        <dbReference type="ARBA" id="ARBA00022490"/>
    </source>
</evidence>
<keyword evidence="7 12" id="KW-0411">Iron-sulfur</keyword>
<evidence type="ECO:0000256" key="2">
    <source>
        <dbReference type="ARBA" id="ARBA00006597"/>
    </source>
</evidence>
<keyword evidence="17" id="KW-1185">Reference proteome</keyword>
<comment type="PTM">
    <text evidence="12">Upon Fe-S cluster removal intramolecular disulfide bonds are formed.</text>
</comment>
<evidence type="ECO:0000256" key="13">
    <source>
        <dbReference type="SAM" id="MobiDB-lite"/>
    </source>
</evidence>
<proteinExistence type="inferred from homology"/>
<evidence type="ECO:0000256" key="11">
    <source>
        <dbReference type="ARBA" id="ARBA00023163"/>
    </source>
</evidence>
<dbReference type="AlphaFoldDB" id="A0A1H4IGW0"/>
<dbReference type="GO" id="GO:0046872">
    <property type="term" value="F:metal ion binding"/>
    <property type="evidence" value="ECO:0007669"/>
    <property type="project" value="UniProtKB-KW"/>
</dbReference>
<evidence type="ECO:0000256" key="1">
    <source>
        <dbReference type="ARBA" id="ARBA00004496"/>
    </source>
</evidence>
<comment type="cofactor">
    <cofactor evidence="12">
        <name>[4Fe-4S] cluster</name>
        <dbReference type="ChEBI" id="CHEBI:49883"/>
    </cofactor>
    <text evidence="12">Binds 1 [4Fe-4S] cluster per subunit. Following nitrosylation of the [4Fe-4S] cluster binds 1 [4Fe-8(NO)] cluster per subunit.</text>
</comment>
<dbReference type="InterPro" id="IPR003482">
    <property type="entry name" value="Whib"/>
</dbReference>
<evidence type="ECO:0000256" key="6">
    <source>
        <dbReference type="ARBA" id="ARBA00023004"/>
    </source>
</evidence>
<dbReference type="GO" id="GO:0035731">
    <property type="term" value="F:dinitrosyl-iron complex binding"/>
    <property type="evidence" value="ECO:0007669"/>
    <property type="project" value="UniProtKB-UniRule"/>
</dbReference>
<evidence type="ECO:0000313" key="17">
    <source>
        <dbReference type="Proteomes" id="UP000183561"/>
    </source>
</evidence>
<comment type="PTM">
    <text evidence="12">The Fe-S cluster can be nitrosylated by nitric oxide (NO).</text>
</comment>
<dbReference type="EMBL" id="FNSV01000005">
    <property type="protein sequence ID" value="SEB67379.1"/>
    <property type="molecule type" value="Genomic_DNA"/>
</dbReference>
<dbReference type="GO" id="GO:0003677">
    <property type="term" value="F:DNA binding"/>
    <property type="evidence" value="ECO:0007669"/>
    <property type="project" value="UniProtKB-UniRule"/>
</dbReference>
<keyword evidence="9 12" id="KW-0238">DNA-binding</keyword>
<keyword evidence="8 12" id="KW-0805">Transcription regulation</keyword>
<dbReference type="GO" id="GO:0045454">
    <property type="term" value="P:cell redox homeostasis"/>
    <property type="evidence" value="ECO:0007669"/>
    <property type="project" value="TreeGrafter"/>
</dbReference>
<feature type="binding site" evidence="12">
    <location>
        <position position="56"/>
    </location>
    <ligand>
        <name>[4Fe-4S] cluster</name>
        <dbReference type="ChEBI" id="CHEBI:49883"/>
    </ligand>
</feature>
<evidence type="ECO:0000256" key="7">
    <source>
        <dbReference type="ARBA" id="ARBA00023014"/>
    </source>
</evidence>
<dbReference type="RefSeq" id="WP_072949065.1">
    <property type="nucleotide sequence ID" value="NZ_FNSV01000004.1"/>
</dbReference>
<evidence type="ECO:0000256" key="3">
    <source>
        <dbReference type="ARBA" id="ARBA00022485"/>
    </source>
</evidence>
<dbReference type="PROSITE" id="PS51674">
    <property type="entry name" value="4FE4S_WBL"/>
    <property type="match status" value="1"/>
</dbReference>
<feature type="binding site" evidence="12">
    <location>
        <position position="23"/>
    </location>
    <ligand>
        <name>[4Fe-4S] cluster</name>
        <dbReference type="ChEBI" id="CHEBI:49883"/>
    </ligand>
</feature>
<dbReference type="PANTHER" id="PTHR38839:SF5">
    <property type="entry name" value="TRANSCRIPTIONAL REGULATOR WHID"/>
    <property type="match status" value="1"/>
</dbReference>
<gene>
    <name evidence="12" type="primary">whiB</name>
    <name evidence="15" type="ORF">SAMN04490239_0704</name>
    <name evidence="16" type="ORF">SAMN04490239_1162</name>
</gene>
<comment type="subcellular location">
    <subcellularLocation>
        <location evidence="1 12">Cytoplasm</location>
    </subcellularLocation>
</comment>
<keyword evidence="5 12" id="KW-0479">Metal-binding</keyword>
<evidence type="ECO:0000256" key="12">
    <source>
        <dbReference type="HAMAP-Rule" id="MF_01479"/>
    </source>
</evidence>
<dbReference type="OrthoDB" id="4578478at2"/>
<feature type="binding site" evidence="12">
    <location>
        <position position="62"/>
    </location>
    <ligand>
        <name>[4Fe-4S] cluster</name>
        <dbReference type="ChEBI" id="CHEBI:49883"/>
    </ligand>
</feature>
<feature type="compositionally biased region" description="Basic residues" evidence="13">
    <location>
        <begin position="85"/>
        <end position="97"/>
    </location>
</feature>
<evidence type="ECO:0000256" key="8">
    <source>
        <dbReference type="ARBA" id="ARBA00023015"/>
    </source>
</evidence>
<feature type="region of interest" description="Disordered" evidence="13">
    <location>
        <begin position="1"/>
        <end position="22"/>
    </location>
</feature>
<dbReference type="GO" id="GO:0047134">
    <property type="term" value="F:protein-disulfide reductase [NAD(P)H] activity"/>
    <property type="evidence" value="ECO:0007669"/>
    <property type="project" value="TreeGrafter"/>
</dbReference>
<name>A0A1H4IGW0_9NOCA</name>
<dbReference type="GO" id="GO:0005737">
    <property type="term" value="C:cytoplasm"/>
    <property type="evidence" value="ECO:0007669"/>
    <property type="project" value="UniProtKB-SubCell"/>
</dbReference>
<dbReference type="EMBL" id="FNSV01000004">
    <property type="protein sequence ID" value="SEB33339.1"/>
    <property type="molecule type" value="Genomic_DNA"/>
</dbReference>
<keyword evidence="11 12" id="KW-0804">Transcription</keyword>
<dbReference type="InterPro" id="IPR034768">
    <property type="entry name" value="4FE4S_WBL"/>
</dbReference>
<feature type="binding site" evidence="12">
    <location>
        <position position="53"/>
    </location>
    <ligand>
        <name>[4Fe-4S] cluster</name>
        <dbReference type="ChEBI" id="CHEBI:49883"/>
    </ligand>
</feature>
<protein>
    <recommendedName>
        <fullName evidence="12">Transcriptional regulator WhiB</fullName>
    </recommendedName>
</protein>
<dbReference type="HAMAP" id="MF_01479">
    <property type="entry name" value="WhiB"/>
    <property type="match status" value="1"/>
</dbReference>
<keyword evidence="3 12" id="KW-0004">4Fe-4S</keyword>
<evidence type="ECO:0000256" key="5">
    <source>
        <dbReference type="ARBA" id="ARBA00022723"/>
    </source>
</evidence>
<evidence type="ECO:0000313" key="15">
    <source>
        <dbReference type="EMBL" id="SEB33339.1"/>
    </source>
</evidence>
<evidence type="ECO:0000259" key="14">
    <source>
        <dbReference type="PROSITE" id="PS51674"/>
    </source>
</evidence>
<comment type="function">
    <text evidence="12">Acts as a transcriptional regulator. Probably redox-responsive. The apo- but not holo-form probably binds DNA.</text>
</comment>
<feature type="domain" description="4Fe-4S Wbl-type" evidence="14">
    <location>
        <begin position="22"/>
        <end position="86"/>
    </location>
</feature>
<reference evidence="17" key="2">
    <citation type="submission" date="2016-10" db="EMBL/GenBank/DDBJ databases">
        <authorList>
            <person name="Varghese N."/>
            <person name="Submissions S."/>
        </authorList>
    </citation>
    <scope>NUCLEOTIDE SEQUENCE [LARGE SCALE GENOMIC DNA]</scope>
    <source>
        <strain evidence="17">DSM 44498</strain>
    </source>
</reference>
<reference evidence="15" key="1">
    <citation type="submission" date="2016-10" db="EMBL/GenBank/DDBJ databases">
        <authorList>
            <person name="de Groot N.N."/>
        </authorList>
    </citation>
    <scope>NUCLEOTIDE SEQUENCE [LARGE SCALE GENOMIC DNA]</scope>
    <source>
        <strain evidence="15">DSM 44498</strain>
    </source>
</reference>
<dbReference type="GO" id="GO:0051539">
    <property type="term" value="F:4 iron, 4 sulfur cluster binding"/>
    <property type="evidence" value="ECO:0007669"/>
    <property type="project" value="UniProtKB-UniRule"/>
</dbReference>
<evidence type="ECO:0000256" key="9">
    <source>
        <dbReference type="ARBA" id="ARBA00023125"/>
    </source>
</evidence>
<keyword evidence="4 12" id="KW-0963">Cytoplasm</keyword>
<comment type="similarity">
    <text evidence="2 12">Belongs to the WhiB family.</text>
</comment>
<keyword evidence="6 12" id="KW-0408">Iron</keyword>
<organism evidence="15 17">
    <name type="scientific">Rhodococcus koreensis</name>
    <dbReference type="NCBI Taxonomy" id="99653"/>
    <lineage>
        <taxon>Bacteria</taxon>
        <taxon>Bacillati</taxon>
        <taxon>Actinomycetota</taxon>
        <taxon>Actinomycetes</taxon>
        <taxon>Mycobacteriales</taxon>
        <taxon>Nocardiaceae</taxon>
        <taxon>Rhodococcus</taxon>
    </lineage>
</organism>
<dbReference type="GO" id="GO:0045892">
    <property type="term" value="P:negative regulation of DNA-templated transcription"/>
    <property type="evidence" value="ECO:0007669"/>
    <property type="project" value="TreeGrafter"/>
</dbReference>
<accession>A0A1H4IGW0</accession>
<dbReference type="Proteomes" id="UP000183561">
    <property type="component" value="Unassembled WGS sequence"/>
</dbReference>
<evidence type="ECO:0000256" key="10">
    <source>
        <dbReference type="ARBA" id="ARBA00023157"/>
    </source>
</evidence>
<keyword evidence="10 12" id="KW-1015">Disulfide bond</keyword>
<evidence type="ECO:0000313" key="16">
    <source>
        <dbReference type="EMBL" id="SEB67379.1"/>
    </source>
</evidence>